<evidence type="ECO:0000313" key="3">
    <source>
        <dbReference type="EMBL" id="QEL63948.1"/>
    </source>
</evidence>
<dbReference type="GO" id="GO:0042834">
    <property type="term" value="F:peptidoglycan binding"/>
    <property type="evidence" value="ECO:0007669"/>
    <property type="project" value="InterPro"/>
</dbReference>
<evidence type="ECO:0000313" key="4">
    <source>
        <dbReference type="Proteomes" id="UP000323671"/>
    </source>
</evidence>
<reference evidence="3 4" key="1">
    <citation type="submission" date="2017-07" db="EMBL/GenBank/DDBJ databases">
        <title>Complete genome sequence of Oryzomicrobium terrae TPP412.</title>
        <authorList>
            <person name="Chiu L.-W."/>
            <person name="Lo K.-J."/>
            <person name="Tsai Y.-M."/>
            <person name="Lin S.-S."/>
            <person name="Kuo C.-H."/>
            <person name="Liu C.-T."/>
        </authorList>
    </citation>
    <scope>NUCLEOTIDE SEQUENCE [LARGE SCALE GENOMIC DNA]</scope>
    <source>
        <strain evidence="3 4">TPP412</strain>
    </source>
</reference>
<organism evidence="3 4">
    <name type="scientific">Oryzomicrobium terrae</name>
    <dbReference type="NCBI Taxonomy" id="1735038"/>
    <lineage>
        <taxon>Bacteria</taxon>
        <taxon>Pseudomonadati</taxon>
        <taxon>Pseudomonadota</taxon>
        <taxon>Betaproteobacteria</taxon>
        <taxon>Rhodocyclales</taxon>
        <taxon>Rhodocyclaceae</taxon>
        <taxon>Oryzomicrobium</taxon>
    </lineage>
</organism>
<feature type="domain" description="SPOR" evidence="2">
    <location>
        <begin position="152"/>
        <end position="230"/>
    </location>
</feature>
<dbReference type="Proteomes" id="UP000323671">
    <property type="component" value="Chromosome"/>
</dbReference>
<gene>
    <name evidence="3" type="ORF">OTERR_04720</name>
</gene>
<proteinExistence type="predicted"/>
<dbReference type="RefSeq" id="WP_149424743.1">
    <property type="nucleotide sequence ID" value="NZ_CP022579.1"/>
</dbReference>
<dbReference type="AlphaFoldDB" id="A0A5C1E6M9"/>
<dbReference type="KEGG" id="otr:OTERR_04720"/>
<feature type="compositionally biased region" description="Basic and acidic residues" evidence="1">
    <location>
        <begin position="105"/>
        <end position="116"/>
    </location>
</feature>
<dbReference type="PROSITE" id="PS51724">
    <property type="entry name" value="SPOR"/>
    <property type="match status" value="1"/>
</dbReference>
<keyword evidence="4" id="KW-1185">Reference proteome</keyword>
<sequence>MPIAVFLLILANLLFLAFTQGFFGNSASTTPPPRPVAPEQLRVVGRGDTPPAPPASAKENSGNDKDSSENKAAAEAKAPAPAQPPERDSEAPAKAAPAKASGTKAEPKPAEAKASAKPEVCLAWNGLSVAEADRLTGLFKDRPLKLTRRSQPAEVSQWWVFIPPLPSKADVDRKAGELKQMGISEFFIVQESGANHFAISLGVFSSENGAKDHLENLRAQGVRSAKVGPRAGKGEVVSLQARGDQDAIGAAKGSAAKILPKVQSGSCG</sequence>
<evidence type="ECO:0000259" key="2">
    <source>
        <dbReference type="PROSITE" id="PS51724"/>
    </source>
</evidence>
<feature type="region of interest" description="Disordered" evidence="1">
    <location>
        <begin position="26"/>
        <end position="117"/>
    </location>
</feature>
<accession>A0A5C1E6M9</accession>
<dbReference type="EMBL" id="CP022579">
    <property type="protein sequence ID" value="QEL63948.1"/>
    <property type="molecule type" value="Genomic_DNA"/>
</dbReference>
<feature type="compositionally biased region" description="Basic and acidic residues" evidence="1">
    <location>
        <begin position="61"/>
        <end position="74"/>
    </location>
</feature>
<evidence type="ECO:0000256" key="1">
    <source>
        <dbReference type="SAM" id="MobiDB-lite"/>
    </source>
</evidence>
<dbReference type="InterPro" id="IPR007730">
    <property type="entry name" value="SPOR-like_dom"/>
</dbReference>
<protein>
    <recommendedName>
        <fullName evidence="2">SPOR domain-containing protein</fullName>
    </recommendedName>
</protein>
<dbReference type="Pfam" id="PF05036">
    <property type="entry name" value="SPOR"/>
    <property type="match status" value="1"/>
</dbReference>
<name>A0A5C1E6M9_9RHOO</name>